<keyword evidence="1" id="KW-0812">Transmembrane</keyword>
<organism evidence="2 3">
    <name type="scientific">Turneriella parva (strain ATCC BAA-1111 / DSM 21527 / NCTC 11395 / H)</name>
    <name type="common">Leptospira parva</name>
    <dbReference type="NCBI Taxonomy" id="869212"/>
    <lineage>
        <taxon>Bacteria</taxon>
        <taxon>Pseudomonadati</taxon>
        <taxon>Spirochaetota</taxon>
        <taxon>Spirochaetia</taxon>
        <taxon>Leptospirales</taxon>
        <taxon>Leptospiraceae</taxon>
        <taxon>Turneriella</taxon>
    </lineage>
</organism>
<dbReference type="GO" id="GO:0043190">
    <property type="term" value="C:ATP-binding cassette (ABC) transporter complex"/>
    <property type="evidence" value="ECO:0007669"/>
    <property type="project" value="InterPro"/>
</dbReference>
<dbReference type="Proteomes" id="UP000006048">
    <property type="component" value="Chromosome"/>
</dbReference>
<dbReference type="GO" id="GO:0005548">
    <property type="term" value="F:phospholipid transporter activity"/>
    <property type="evidence" value="ECO:0007669"/>
    <property type="project" value="TreeGrafter"/>
</dbReference>
<protein>
    <recommendedName>
        <fullName evidence="4">ABC transporter permease</fullName>
    </recommendedName>
</protein>
<dbReference type="PANTHER" id="PTHR30188">
    <property type="entry name" value="ABC TRANSPORTER PERMEASE PROTEIN-RELATED"/>
    <property type="match status" value="1"/>
</dbReference>
<evidence type="ECO:0000313" key="3">
    <source>
        <dbReference type="Proteomes" id="UP000006048"/>
    </source>
</evidence>
<sequence>MTGNFSDTIQRSVNGFFQRYLPNAGFTKFLLGLSDYYWFGRQVFISATHLRGKHLDTFVRVVANQVRFTGAQALPMLSIIALSIGATTIIQAITFLPKLGQDNFIGNLLRLVIVREVGPLLTAIIVLARSGSAITAEMCTQKMHREIDSMEMMGINPHLIMVLPRLFGGVISVVLLIIYFDVIAIMGGYLISLMFTSFPFVTFVDHLARSITMTDLMATLIKAIVSGMVIPLTCTYYGFKPESLFQIPIYVSKAVIRSLFVVFLLNAFLSVLFYL</sequence>
<accession>I4B172</accession>
<evidence type="ECO:0008006" key="4">
    <source>
        <dbReference type="Google" id="ProtNLM"/>
    </source>
</evidence>
<dbReference type="PANTHER" id="PTHR30188:SF4">
    <property type="entry name" value="PROTEIN TRIGALACTOSYLDIACYLGLYCEROL 1, CHLOROPLASTIC"/>
    <property type="match status" value="1"/>
</dbReference>
<dbReference type="InterPro" id="IPR030802">
    <property type="entry name" value="Permease_MalE"/>
</dbReference>
<dbReference type="EMBL" id="CP002959">
    <property type="protein sequence ID" value="AFM11029.1"/>
    <property type="molecule type" value="Genomic_DNA"/>
</dbReference>
<dbReference type="STRING" id="869212.Turpa_0373"/>
<keyword evidence="1" id="KW-1133">Transmembrane helix</keyword>
<keyword evidence="1" id="KW-0472">Membrane</keyword>
<dbReference type="OrthoDB" id="9810518at2"/>
<feature type="transmembrane region" description="Helical" evidence="1">
    <location>
        <begin position="254"/>
        <end position="274"/>
    </location>
</feature>
<feature type="transmembrane region" description="Helical" evidence="1">
    <location>
        <begin position="159"/>
        <end position="180"/>
    </location>
</feature>
<name>I4B172_TURPD</name>
<dbReference type="AlphaFoldDB" id="I4B172"/>
<evidence type="ECO:0000313" key="2">
    <source>
        <dbReference type="EMBL" id="AFM11029.1"/>
    </source>
</evidence>
<dbReference type="RefSeq" id="WP_014801549.1">
    <property type="nucleotide sequence ID" value="NC_018020.1"/>
</dbReference>
<feature type="transmembrane region" description="Helical" evidence="1">
    <location>
        <begin position="220"/>
        <end position="239"/>
    </location>
</feature>
<dbReference type="KEGG" id="tpx:Turpa_0373"/>
<proteinExistence type="predicted"/>
<dbReference type="Pfam" id="PF02405">
    <property type="entry name" value="MlaE"/>
    <property type="match status" value="1"/>
</dbReference>
<keyword evidence="3" id="KW-1185">Reference proteome</keyword>
<feature type="transmembrane region" description="Helical" evidence="1">
    <location>
        <begin position="117"/>
        <end position="138"/>
    </location>
</feature>
<feature type="transmembrane region" description="Helical" evidence="1">
    <location>
        <begin position="186"/>
        <end position="208"/>
    </location>
</feature>
<reference evidence="2 3" key="1">
    <citation type="submission" date="2012-06" db="EMBL/GenBank/DDBJ databases">
        <title>The complete chromosome of genome of Turneriella parva DSM 21527.</title>
        <authorList>
            <consortium name="US DOE Joint Genome Institute (JGI-PGF)"/>
            <person name="Lucas S."/>
            <person name="Han J."/>
            <person name="Lapidus A."/>
            <person name="Bruce D."/>
            <person name="Goodwin L."/>
            <person name="Pitluck S."/>
            <person name="Peters L."/>
            <person name="Kyrpides N."/>
            <person name="Mavromatis K."/>
            <person name="Ivanova N."/>
            <person name="Mikhailova N."/>
            <person name="Chertkov O."/>
            <person name="Detter J.C."/>
            <person name="Tapia R."/>
            <person name="Han C."/>
            <person name="Land M."/>
            <person name="Hauser L."/>
            <person name="Markowitz V."/>
            <person name="Cheng J.-F."/>
            <person name="Hugenholtz P."/>
            <person name="Woyke T."/>
            <person name="Wu D."/>
            <person name="Gronow S."/>
            <person name="Wellnitz S."/>
            <person name="Brambilla E."/>
            <person name="Klenk H.-P."/>
            <person name="Eisen J.A."/>
        </authorList>
    </citation>
    <scope>NUCLEOTIDE SEQUENCE [LARGE SCALE GENOMIC DNA]</scope>
    <source>
        <strain evidence="3">ATCC BAA-1111 / DSM 21527 / NCTC 11395 / H</strain>
    </source>
</reference>
<gene>
    <name evidence="2" type="ordered locus">Turpa_0373</name>
</gene>
<feature type="transmembrane region" description="Helical" evidence="1">
    <location>
        <begin position="74"/>
        <end position="97"/>
    </location>
</feature>
<dbReference type="HOGENOM" id="CLU_045686_3_0_12"/>
<evidence type="ECO:0000256" key="1">
    <source>
        <dbReference type="SAM" id="Phobius"/>
    </source>
</evidence>